<keyword evidence="1" id="KW-0479">Metal-binding</keyword>
<comment type="similarity">
    <text evidence="1">Belongs to the globin family.</text>
</comment>
<dbReference type="Gene3D" id="1.10.490.10">
    <property type="entry name" value="Globins"/>
    <property type="match status" value="1"/>
</dbReference>
<dbReference type="CDD" id="cd01040">
    <property type="entry name" value="Mb-like"/>
    <property type="match status" value="1"/>
</dbReference>
<protein>
    <recommendedName>
        <fullName evidence="2">Globin domain-containing protein</fullName>
    </recommendedName>
</protein>
<name>A0A7S0H5R5_9EUKA</name>
<dbReference type="InterPro" id="IPR009050">
    <property type="entry name" value="Globin-like_sf"/>
</dbReference>
<reference evidence="3" key="1">
    <citation type="submission" date="2021-01" db="EMBL/GenBank/DDBJ databases">
        <authorList>
            <person name="Corre E."/>
            <person name="Pelletier E."/>
            <person name="Niang G."/>
            <person name="Scheremetjew M."/>
            <person name="Finn R."/>
            <person name="Kale V."/>
            <person name="Holt S."/>
            <person name="Cochrane G."/>
            <person name="Meng A."/>
            <person name="Brown T."/>
            <person name="Cohen L."/>
        </authorList>
    </citation>
    <scope>NUCLEOTIDE SEQUENCE</scope>
    <source>
        <strain evidence="3">CCMP2058</strain>
    </source>
</reference>
<evidence type="ECO:0000259" key="2">
    <source>
        <dbReference type="Pfam" id="PF00042"/>
    </source>
</evidence>
<feature type="domain" description="Globin" evidence="2">
    <location>
        <begin position="89"/>
        <end position="166"/>
    </location>
</feature>
<dbReference type="SUPFAM" id="SSF46458">
    <property type="entry name" value="Globin-like"/>
    <property type="match status" value="1"/>
</dbReference>
<gene>
    <name evidence="3" type="ORF">LAMO00422_LOCUS20067</name>
</gene>
<dbReference type="AlphaFoldDB" id="A0A7S0H5R5"/>
<dbReference type="InterPro" id="IPR000971">
    <property type="entry name" value="Globin"/>
</dbReference>
<evidence type="ECO:0000256" key="1">
    <source>
        <dbReference type="RuleBase" id="RU000356"/>
    </source>
</evidence>
<evidence type="ECO:0000313" key="3">
    <source>
        <dbReference type="EMBL" id="CAD8461109.1"/>
    </source>
</evidence>
<dbReference type="EMBL" id="HBEM01029438">
    <property type="protein sequence ID" value="CAD8461109.1"/>
    <property type="molecule type" value="Transcribed_RNA"/>
</dbReference>
<proteinExistence type="inferred from homology"/>
<sequence>MGAENSSPVVRYRKELLKLSWRVVLTIQDGAEKVSQNPSVVSLDGKRQTDNMSIHSEHGSLNPFHEDFGTQFFKYCPDLKNKFPTDYSLVSKMITTFISNAIDAKDIGPLARRFGRTHVKHDLSKEHFEGFSQALVDTLQHRLGKFGTIELVKIWREVTSKIVKAMEKEYVSNRNSKSRK</sequence>
<dbReference type="InterPro" id="IPR044399">
    <property type="entry name" value="Mb-like_M"/>
</dbReference>
<dbReference type="Pfam" id="PF00042">
    <property type="entry name" value="Globin"/>
    <property type="match status" value="1"/>
</dbReference>
<organism evidence="3">
    <name type="scientific">Amorphochlora amoebiformis</name>
    <dbReference type="NCBI Taxonomy" id="1561963"/>
    <lineage>
        <taxon>Eukaryota</taxon>
        <taxon>Sar</taxon>
        <taxon>Rhizaria</taxon>
        <taxon>Cercozoa</taxon>
        <taxon>Chlorarachniophyceae</taxon>
        <taxon>Amorphochlora</taxon>
    </lineage>
</organism>
<dbReference type="InterPro" id="IPR012292">
    <property type="entry name" value="Globin/Proto"/>
</dbReference>
<keyword evidence="1" id="KW-0408">Iron</keyword>
<keyword evidence="1" id="KW-0349">Heme</keyword>
<accession>A0A7S0H5R5</accession>
<keyword evidence="1" id="KW-0561">Oxygen transport</keyword>
<dbReference type="GO" id="GO:0019825">
    <property type="term" value="F:oxygen binding"/>
    <property type="evidence" value="ECO:0007669"/>
    <property type="project" value="InterPro"/>
</dbReference>
<dbReference type="GO" id="GO:0005344">
    <property type="term" value="F:oxygen carrier activity"/>
    <property type="evidence" value="ECO:0007669"/>
    <property type="project" value="UniProtKB-KW"/>
</dbReference>
<keyword evidence="1" id="KW-0813">Transport</keyword>
<dbReference type="GO" id="GO:0020037">
    <property type="term" value="F:heme binding"/>
    <property type="evidence" value="ECO:0007669"/>
    <property type="project" value="InterPro"/>
</dbReference>